<dbReference type="GeneID" id="19185821"/>
<sequence>MSPYPTGAKPVQNCAARISRFMVSPIHDPTTPGWDVKATSDTLWPLYFHAARNRMWHAQMDAHVMTDDRPEMASIQLNACVRVSSPAAMMRHSSPTADAKMMAIGGRQAH</sequence>
<comment type="caution">
    <text evidence="1">The sequence shown here is derived from an EMBL/GenBank/DDBJ whole genome shotgun (WGS) entry which is preliminary data.</text>
</comment>
<dbReference type="RefSeq" id="XP_007739894.1">
    <property type="nucleotide sequence ID" value="XM_007741704.1"/>
</dbReference>
<name>W9X7X2_9EURO</name>
<gene>
    <name evidence="1" type="ORF">A1O5_01085</name>
</gene>
<dbReference type="Proteomes" id="UP000019471">
    <property type="component" value="Unassembled WGS sequence"/>
</dbReference>
<evidence type="ECO:0000313" key="2">
    <source>
        <dbReference type="Proteomes" id="UP000019471"/>
    </source>
</evidence>
<proteinExistence type="predicted"/>
<protein>
    <submittedName>
        <fullName evidence="1">Uncharacterized protein</fullName>
    </submittedName>
</protein>
<accession>W9X7X2</accession>
<dbReference type="HOGENOM" id="CLU_2170812_0_0_1"/>
<dbReference type="AlphaFoldDB" id="W9X7X2"/>
<keyword evidence="2" id="KW-1185">Reference proteome</keyword>
<evidence type="ECO:0000313" key="1">
    <source>
        <dbReference type="EMBL" id="EXJ76577.1"/>
    </source>
</evidence>
<dbReference type="EMBL" id="AMGX01000001">
    <property type="protein sequence ID" value="EXJ76577.1"/>
    <property type="molecule type" value="Genomic_DNA"/>
</dbReference>
<reference evidence="1 2" key="1">
    <citation type="submission" date="2013-03" db="EMBL/GenBank/DDBJ databases">
        <title>The Genome Sequence of Cladophialophora psammophila CBS 110553.</title>
        <authorList>
            <consortium name="The Broad Institute Genomics Platform"/>
            <person name="Cuomo C."/>
            <person name="de Hoog S."/>
            <person name="Gorbushina A."/>
            <person name="Walker B."/>
            <person name="Young S.K."/>
            <person name="Zeng Q."/>
            <person name="Gargeya S."/>
            <person name="Fitzgerald M."/>
            <person name="Haas B."/>
            <person name="Abouelleil A."/>
            <person name="Allen A.W."/>
            <person name="Alvarado L."/>
            <person name="Arachchi H.M."/>
            <person name="Berlin A.M."/>
            <person name="Chapman S.B."/>
            <person name="Gainer-Dewar J."/>
            <person name="Goldberg J."/>
            <person name="Griggs A."/>
            <person name="Gujja S."/>
            <person name="Hansen M."/>
            <person name="Howarth C."/>
            <person name="Imamovic A."/>
            <person name="Ireland A."/>
            <person name="Larimer J."/>
            <person name="McCowan C."/>
            <person name="Murphy C."/>
            <person name="Pearson M."/>
            <person name="Poon T.W."/>
            <person name="Priest M."/>
            <person name="Roberts A."/>
            <person name="Saif S."/>
            <person name="Shea T."/>
            <person name="Sisk P."/>
            <person name="Sykes S."/>
            <person name="Wortman J."/>
            <person name="Nusbaum C."/>
            <person name="Birren B."/>
        </authorList>
    </citation>
    <scope>NUCLEOTIDE SEQUENCE [LARGE SCALE GENOMIC DNA]</scope>
    <source>
        <strain evidence="1 2">CBS 110553</strain>
    </source>
</reference>
<organism evidence="1 2">
    <name type="scientific">Cladophialophora psammophila CBS 110553</name>
    <dbReference type="NCBI Taxonomy" id="1182543"/>
    <lineage>
        <taxon>Eukaryota</taxon>
        <taxon>Fungi</taxon>
        <taxon>Dikarya</taxon>
        <taxon>Ascomycota</taxon>
        <taxon>Pezizomycotina</taxon>
        <taxon>Eurotiomycetes</taxon>
        <taxon>Chaetothyriomycetidae</taxon>
        <taxon>Chaetothyriales</taxon>
        <taxon>Herpotrichiellaceae</taxon>
        <taxon>Cladophialophora</taxon>
    </lineage>
</organism>